<dbReference type="InterPro" id="IPR036691">
    <property type="entry name" value="Endo/exonu/phosph_ase_sf"/>
</dbReference>
<dbReference type="EMBL" id="JBJQOH010000006">
    <property type="protein sequence ID" value="KAL3684651.1"/>
    <property type="molecule type" value="Genomic_DNA"/>
</dbReference>
<accession>A0ABD3H145</accession>
<name>A0ABD3H145_9MARC</name>
<dbReference type="Proteomes" id="UP001633002">
    <property type="component" value="Unassembled WGS sequence"/>
</dbReference>
<reference evidence="1 2" key="1">
    <citation type="submission" date="2024-09" db="EMBL/GenBank/DDBJ databases">
        <title>Chromosome-scale assembly of Riccia sorocarpa.</title>
        <authorList>
            <person name="Paukszto L."/>
        </authorList>
    </citation>
    <scope>NUCLEOTIDE SEQUENCE [LARGE SCALE GENOMIC DNA]</scope>
    <source>
        <strain evidence="1">LP-2024</strain>
        <tissue evidence="1">Aerial parts of the thallus</tissue>
    </source>
</reference>
<dbReference type="Gene3D" id="3.60.10.10">
    <property type="entry name" value="Endonuclease/exonuclease/phosphatase"/>
    <property type="match status" value="1"/>
</dbReference>
<dbReference type="AlphaFoldDB" id="A0ABD3H145"/>
<keyword evidence="2" id="KW-1185">Reference proteome</keyword>
<organism evidence="1 2">
    <name type="scientific">Riccia sorocarpa</name>
    <dbReference type="NCBI Taxonomy" id="122646"/>
    <lineage>
        <taxon>Eukaryota</taxon>
        <taxon>Viridiplantae</taxon>
        <taxon>Streptophyta</taxon>
        <taxon>Embryophyta</taxon>
        <taxon>Marchantiophyta</taxon>
        <taxon>Marchantiopsida</taxon>
        <taxon>Marchantiidae</taxon>
        <taxon>Marchantiales</taxon>
        <taxon>Ricciaceae</taxon>
        <taxon>Riccia</taxon>
    </lineage>
</organism>
<sequence length="440" mass="50942">MTCDKLVVMTWNVRGIGNSRKAKVVKSWISRNVKEFHVLEVQELKVVNWATRRWLRGLRNDGSVILDNPVGTKGGTALILHPDCQVLESGVSGRGRLAWAKVKINNKEMASFLDTFFYAASPEGVRYTRFARRGALYDFARLDRVYVSGGAQWMDHVKEVRDYGAKCTSDHVPVTVILQLEEVIERSKESYFKMNAAELENLEILQKVQEEWGKETERVRDDRRKWARGWFRVKQVLKKVRQRKERQRRMGGDLAEEVNRRRGMLTGDSGEVEHEALVEAEIRLRDRELQDAKAWKLRSREKWLSTDEAPSRYFFSKLKAKWSREKLEMLELEDGEVTESTRKYWKDLVDEGCIRMIQAVWAKKSILVADCQSVIKLIPKDGDKRKLHNWRPISLMMLSYKIMAKILANKISNSRNYVGSGGGRTMLVNGMEMGNDVVVL</sequence>
<protein>
    <recommendedName>
        <fullName evidence="3">Endonuclease/exonuclease/phosphatase domain-containing protein</fullName>
    </recommendedName>
</protein>
<gene>
    <name evidence="1" type="ORF">R1sor_002673</name>
</gene>
<evidence type="ECO:0008006" key="3">
    <source>
        <dbReference type="Google" id="ProtNLM"/>
    </source>
</evidence>
<evidence type="ECO:0000313" key="2">
    <source>
        <dbReference type="Proteomes" id="UP001633002"/>
    </source>
</evidence>
<proteinExistence type="predicted"/>
<evidence type="ECO:0000313" key="1">
    <source>
        <dbReference type="EMBL" id="KAL3684651.1"/>
    </source>
</evidence>
<dbReference type="SUPFAM" id="SSF56219">
    <property type="entry name" value="DNase I-like"/>
    <property type="match status" value="1"/>
</dbReference>
<comment type="caution">
    <text evidence="1">The sequence shown here is derived from an EMBL/GenBank/DDBJ whole genome shotgun (WGS) entry which is preliminary data.</text>
</comment>